<evidence type="ECO:0000313" key="4">
    <source>
        <dbReference type="EMBL" id="QNT78042.1"/>
    </source>
</evidence>
<dbReference type="GO" id="GO:0016020">
    <property type="term" value="C:membrane"/>
    <property type="evidence" value="ECO:0007669"/>
    <property type="project" value="InterPro"/>
</dbReference>
<feature type="transmembrane region" description="Helical" evidence="3">
    <location>
        <begin position="26"/>
        <end position="48"/>
    </location>
</feature>
<evidence type="ECO:0000256" key="1">
    <source>
        <dbReference type="ARBA" id="ARBA00008769"/>
    </source>
</evidence>
<keyword evidence="3" id="KW-0812">Transmembrane</keyword>
<dbReference type="PANTHER" id="PTHR37944:SF1">
    <property type="entry name" value="PORIN B"/>
    <property type="match status" value="1"/>
</dbReference>
<evidence type="ECO:0000256" key="3">
    <source>
        <dbReference type="SAM" id="Phobius"/>
    </source>
</evidence>
<evidence type="ECO:0000256" key="2">
    <source>
        <dbReference type="RuleBase" id="RU363072"/>
    </source>
</evidence>
<keyword evidence="3" id="KW-0472">Membrane</keyword>
<dbReference type="InterPro" id="IPR007049">
    <property type="entry name" value="Carb-sel_porin_OprB"/>
</dbReference>
<keyword evidence="3" id="KW-1133">Transmembrane helix</keyword>
<organism evidence="4 5">
    <name type="scientific">Entomobacter blattae</name>
    <dbReference type="NCBI Taxonomy" id="2762277"/>
    <lineage>
        <taxon>Bacteria</taxon>
        <taxon>Pseudomonadati</taxon>
        <taxon>Pseudomonadota</taxon>
        <taxon>Alphaproteobacteria</taxon>
        <taxon>Acetobacterales</taxon>
        <taxon>Acetobacteraceae</taxon>
        <taxon>Entomobacter</taxon>
    </lineage>
</organism>
<evidence type="ECO:0000313" key="5">
    <source>
        <dbReference type="Proteomes" id="UP000516349"/>
    </source>
</evidence>
<dbReference type="GO" id="GO:0015288">
    <property type="term" value="F:porin activity"/>
    <property type="evidence" value="ECO:0007669"/>
    <property type="project" value="InterPro"/>
</dbReference>
<dbReference type="AlphaFoldDB" id="A0A7H1NQI2"/>
<name>A0A7H1NQI2_9PROT</name>
<dbReference type="EMBL" id="CP060244">
    <property type="protein sequence ID" value="QNT78042.1"/>
    <property type="molecule type" value="Genomic_DNA"/>
</dbReference>
<proteinExistence type="inferred from homology"/>
<comment type="similarity">
    <text evidence="1 2">Belongs to the OprB family.</text>
</comment>
<dbReference type="Pfam" id="PF04966">
    <property type="entry name" value="OprB"/>
    <property type="match status" value="1"/>
</dbReference>
<dbReference type="InterPro" id="IPR038673">
    <property type="entry name" value="OprB_sf"/>
</dbReference>
<dbReference type="Gene3D" id="2.40.160.180">
    <property type="entry name" value="Carbohydrate-selective porin OprB"/>
    <property type="match status" value="1"/>
</dbReference>
<reference evidence="4 5" key="1">
    <citation type="submission" date="2020-08" db="EMBL/GenBank/DDBJ databases">
        <title>Complete genome sequence of Entomobacter blattae G55GP.</title>
        <authorList>
            <person name="Poehlein A."/>
            <person name="Guzman J."/>
            <person name="Daniel R."/>
            <person name="Vilcinskas A."/>
        </authorList>
    </citation>
    <scope>NUCLEOTIDE SEQUENCE [LARGE SCALE GENOMIC DNA]</scope>
    <source>
        <strain evidence="4 5">G55GP</strain>
    </source>
</reference>
<dbReference type="KEGG" id="ebla:JGUZn3_08090"/>
<protein>
    <submittedName>
        <fullName evidence="4">Porin B</fullName>
    </submittedName>
</protein>
<dbReference type="InterPro" id="IPR052932">
    <property type="entry name" value="OprB_Porin"/>
</dbReference>
<gene>
    <name evidence="4" type="primary">oprB_2</name>
    <name evidence="4" type="ORF">JGUZn3_08090</name>
</gene>
<dbReference type="GO" id="GO:0008643">
    <property type="term" value="P:carbohydrate transport"/>
    <property type="evidence" value="ECO:0007669"/>
    <property type="project" value="InterPro"/>
</dbReference>
<dbReference type="PANTHER" id="PTHR37944">
    <property type="entry name" value="PORIN B"/>
    <property type="match status" value="1"/>
</dbReference>
<dbReference type="Proteomes" id="UP000516349">
    <property type="component" value="Chromosome"/>
</dbReference>
<dbReference type="RefSeq" id="WP_203414424.1">
    <property type="nucleotide sequence ID" value="NZ_CP060244.1"/>
</dbReference>
<accession>A0A7H1NQI2</accession>
<sequence>MEKKKTRVFSIKHGQSPAVKRWTPKCFYPLFSCVGGLCGVGLVATVFLCVSFKAVFAANPNSIDDDVDGQVLGERWDIRKLLESYGVTFGLFDVNEVWGNVSGGKHTGAAYDGITQGSLTVDTGKLLGIENGTFNISGILIRGRSISQDQLYVLNPTSGFEADRSLRLWEMWYQHTFPDEKVDIRLGQMGIDTEFNTTSTFNYFLNSSFGWPLAPSVNMYAGGPSWPLASLGVRLHYALDDTWSFLSAVVDDNPPGGPFYDPKDPTVQNYTSSGAAFHLGTGALIIEELQYQLNPQPDDLQHALTDPGLPSIFKLGGYYDTAHFFDQRYDSQRHLLALTGGEPFRHKGNWQVYALFDAMVWRPDWTKPESLSLSGRLTGNGGDRNIVNLAADAALLWQGALPGREQDEFGVGGGLGRISNRVRAYDRDVRHFLNPLYPIRSTEYHLEVMYNIQVAAWMNVTPDFQYVWSPGGGSFEVQKKKMVRNEAIFGLHCLVSY</sequence>
<keyword evidence="5" id="KW-1185">Reference proteome</keyword>